<comment type="caution">
    <text evidence="3">The sequence shown here is derived from an EMBL/GenBank/DDBJ whole genome shotgun (WGS) entry which is preliminary data.</text>
</comment>
<reference evidence="3 4" key="1">
    <citation type="submission" date="2018-09" db="EMBL/GenBank/DDBJ databases">
        <title>Identification of marine bacteria producing industrial enzymes.</title>
        <authorList>
            <person name="Cheng T.H."/>
            <person name="Saidin J."/>
            <person name="Muhd D.D."/>
            <person name="Isa M.N.M."/>
            <person name="Bakar M.F.A."/>
            <person name="Ismail N."/>
        </authorList>
    </citation>
    <scope>NUCLEOTIDE SEQUENCE [LARGE SCALE GENOMIC DNA]</scope>
    <source>
        <strain evidence="3 4">MNAD 1.6</strain>
    </source>
</reference>
<gene>
    <name evidence="3" type="ORF">D4741_12360</name>
</gene>
<keyword evidence="3" id="KW-0378">Hydrolase</keyword>
<dbReference type="GO" id="GO:0016787">
    <property type="term" value="F:hydrolase activity"/>
    <property type="evidence" value="ECO:0007669"/>
    <property type="project" value="UniProtKB-KW"/>
</dbReference>
<feature type="signal peptide" evidence="1">
    <location>
        <begin position="1"/>
        <end position="29"/>
    </location>
</feature>
<dbReference type="AlphaFoldDB" id="A0A3A3EKS6"/>
<dbReference type="InterPro" id="IPR023650">
    <property type="entry name" value="Beta-lactam_class-A_AS"/>
</dbReference>
<evidence type="ECO:0000256" key="1">
    <source>
        <dbReference type="SAM" id="SignalP"/>
    </source>
</evidence>
<evidence type="ECO:0000259" key="2">
    <source>
        <dbReference type="Pfam" id="PF00144"/>
    </source>
</evidence>
<dbReference type="Pfam" id="PF00144">
    <property type="entry name" value="Beta-lactamase"/>
    <property type="match status" value="1"/>
</dbReference>
<proteinExistence type="predicted"/>
<dbReference type="PROSITE" id="PS00146">
    <property type="entry name" value="BETA_LACTAMASE_A"/>
    <property type="match status" value="1"/>
</dbReference>
<keyword evidence="1" id="KW-0732">Signal</keyword>
<accession>A0A3A3EKS6</accession>
<feature type="chain" id="PRO_5017303340" evidence="1">
    <location>
        <begin position="30"/>
        <end position="381"/>
    </location>
</feature>
<dbReference type="PANTHER" id="PTHR46825:SF9">
    <property type="entry name" value="BETA-LACTAMASE-RELATED DOMAIN-CONTAINING PROTEIN"/>
    <property type="match status" value="1"/>
</dbReference>
<dbReference type="InterPro" id="IPR001466">
    <property type="entry name" value="Beta-lactam-related"/>
</dbReference>
<dbReference type="SUPFAM" id="SSF56601">
    <property type="entry name" value="beta-lactamase/transpeptidase-like"/>
    <property type="match status" value="1"/>
</dbReference>
<dbReference type="RefSeq" id="WP_119853195.1">
    <property type="nucleotide sequence ID" value="NZ_QYSE01000002.1"/>
</dbReference>
<dbReference type="InterPro" id="IPR012338">
    <property type="entry name" value="Beta-lactam/transpept-like"/>
</dbReference>
<sequence>MDRRCSQTSKKTLSSLFVALSLMALPVTAEPTKPLETHHALMGQILSANQQTPLSGFALHVIVDDGHAFSTAKQSKENAPQVINPNSLFRIASVTKTFTAATVLRLHEEGKLNLDTTLDKLISDDIFTLLESDGYALDKMTLKQVLSHTAGLYDHAQSDQYLAGIMANPQQDITMREQIKGCVEWGDPVGKPGERFSYSDTGYVLLGHIIERVTDLPLPEAVRQYLSFDKNHIENVVWERGDTVAVDESRRVHQYLHGTDTFNWSPTVDLYGGGGLVASPIGMAKFYQALFSGKVFKHPETLKLMLSDNGLPADSPYRLGVFAKDYNGTLVYQHGGFWGTLVMYEPTTQVVVAGAVTQQKDYAQLEKVMSDYLILQAKSAL</sequence>
<dbReference type="EMBL" id="QYSE01000002">
    <property type="protein sequence ID" value="RJF35755.1"/>
    <property type="molecule type" value="Genomic_DNA"/>
</dbReference>
<dbReference type="InterPro" id="IPR050491">
    <property type="entry name" value="AmpC-like"/>
</dbReference>
<dbReference type="PANTHER" id="PTHR46825">
    <property type="entry name" value="D-ALANYL-D-ALANINE-CARBOXYPEPTIDASE/ENDOPEPTIDASE AMPH"/>
    <property type="match status" value="1"/>
</dbReference>
<dbReference type="Proteomes" id="UP000265938">
    <property type="component" value="Unassembled WGS sequence"/>
</dbReference>
<organism evidence="3 4">
    <name type="scientific">Pseudoalteromonas gelatinilytica</name>
    <dbReference type="NCBI Taxonomy" id="1703256"/>
    <lineage>
        <taxon>Bacteria</taxon>
        <taxon>Pseudomonadati</taxon>
        <taxon>Pseudomonadota</taxon>
        <taxon>Gammaproteobacteria</taxon>
        <taxon>Alteromonadales</taxon>
        <taxon>Pseudoalteromonadaceae</taxon>
        <taxon>Pseudoalteromonas</taxon>
    </lineage>
</organism>
<evidence type="ECO:0000313" key="3">
    <source>
        <dbReference type="EMBL" id="RJF35755.1"/>
    </source>
</evidence>
<protein>
    <submittedName>
        <fullName evidence="3">Class A beta-lactamase-related serine hydrolase</fullName>
    </submittedName>
</protein>
<name>A0A3A3EKS6_9GAMM</name>
<feature type="domain" description="Beta-lactamase-related" evidence="2">
    <location>
        <begin position="54"/>
        <end position="361"/>
    </location>
</feature>
<dbReference type="Gene3D" id="3.40.710.10">
    <property type="entry name" value="DD-peptidase/beta-lactamase superfamily"/>
    <property type="match status" value="1"/>
</dbReference>
<evidence type="ECO:0000313" key="4">
    <source>
        <dbReference type="Proteomes" id="UP000265938"/>
    </source>
</evidence>